<keyword evidence="1" id="KW-1133">Transmembrane helix</keyword>
<evidence type="ECO:0000313" key="3">
    <source>
        <dbReference type="Proteomes" id="UP000034591"/>
    </source>
</evidence>
<dbReference type="STRING" id="1618545.US53_C0073G0003"/>
<organism evidence="2 3">
    <name type="scientific">Candidatus Woesebacteria bacterium GW2011_GWA1_37_7</name>
    <dbReference type="NCBI Taxonomy" id="1618545"/>
    <lineage>
        <taxon>Bacteria</taxon>
        <taxon>Candidatus Woeseibacteriota</taxon>
    </lineage>
</organism>
<feature type="transmembrane region" description="Helical" evidence="1">
    <location>
        <begin position="181"/>
        <end position="204"/>
    </location>
</feature>
<feature type="transmembrane region" description="Helical" evidence="1">
    <location>
        <begin position="106"/>
        <end position="135"/>
    </location>
</feature>
<dbReference type="Proteomes" id="UP000034591">
    <property type="component" value="Unassembled WGS sequence"/>
</dbReference>
<name>A0A0G0K4Y3_9BACT</name>
<dbReference type="EMBL" id="LBTI01000073">
    <property type="protein sequence ID" value="KKQ35686.1"/>
    <property type="molecule type" value="Genomic_DNA"/>
</dbReference>
<feature type="transmembrane region" description="Helical" evidence="1">
    <location>
        <begin position="155"/>
        <end position="174"/>
    </location>
</feature>
<gene>
    <name evidence="2" type="ORF">US53_C0073G0003</name>
</gene>
<reference evidence="2 3" key="1">
    <citation type="journal article" date="2015" name="Nature">
        <title>rRNA introns, odd ribosomes, and small enigmatic genomes across a large radiation of phyla.</title>
        <authorList>
            <person name="Brown C.T."/>
            <person name="Hug L.A."/>
            <person name="Thomas B.C."/>
            <person name="Sharon I."/>
            <person name="Castelle C.J."/>
            <person name="Singh A."/>
            <person name="Wilkins M.J."/>
            <person name="Williams K.H."/>
            <person name="Banfield J.F."/>
        </authorList>
    </citation>
    <scope>NUCLEOTIDE SEQUENCE [LARGE SCALE GENOMIC DNA]</scope>
</reference>
<dbReference type="AlphaFoldDB" id="A0A0G0K4Y3"/>
<proteinExistence type="predicted"/>
<evidence type="ECO:0000256" key="1">
    <source>
        <dbReference type="SAM" id="Phobius"/>
    </source>
</evidence>
<protein>
    <submittedName>
        <fullName evidence="2">Uncharacterized protein</fullName>
    </submittedName>
</protein>
<feature type="transmembrane region" description="Helical" evidence="1">
    <location>
        <begin position="76"/>
        <end position="94"/>
    </location>
</feature>
<evidence type="ECO:0000313" key="2">
    <source>
        <dbReference type="EMBL" id="KKQ35686.1"/>
    </source>
</evidence>
<sequence length="758" mass="86539">MIKKNRKIRKNKKILVKNAINFKALNKRVKRVRATFYSQLNKFKKSAVFHFYLWRLVASTFLRFRVFPRIYSKRTALGTVIYFFLLILCSIWLGRFIDPAFPKSDAITFFTATAAMIGGILAIIFSLSILLMGNAAERIPVGFYETAAKDGLHDFIFFLISFCSLTVFIFSLLFGRLGLGLSVMAFQVTVFLVGSVFYLTFVFYQRVRQRLNPANVLKIAANQALKKLDSTYKRAAEIAEVLIRQPKLTNAVTKEEALATSFQYLQPELAYINSRLNYLFDYHDKLVASNERSSALGVLQVITQILQKYFQTRKDSSFVLPAGFLLATTSDSRAFLTPPLERLVAVGENYMRDNDNEGITRVISIFVQLCQSASQINYLTKHKVESPILEQCRGYLGQLLDSAIKFNYQEALFQGAVAYSQITPIAIKQGLHHEFISVYDMLHKIAMSALTNRFNVVLGEVINTYTAILSQMVSSRYFNLEIELGSLMEHLRNIIFYAYVSMTAGALENSFATQTNLTVPFDNLSSLIFQVAKAATEAKTVDGCLLLDLMQNEKWAEDKAELEKQVGWYIFQTEWFTHDAQKIKDNHAFDSLVEAATKIGLRAVQRDQDETAKDAIKIISNFAHKMLLYEEGDSYGFTEPRIMERACYIGILALKLGKKDLVEELKKYIKPFEEAYVKKWFPKELPEGHGVPSITKDQLMMEVHGLIRDMRQRRGLPPILDRSSEILTRLINEEDVNKFIMEVWGVKIETKSSSGMFF</sequence>
<accession>A0A0G0K4Y3</accession>
<keyword evidence="1" id="KW-0812">Transmembrane</keyword>
<keyword evidence="1" id="KW-0472">Membrane</keyword>
<comment type="caution">
    <text evidence="2">The sequence shown here is derived from an EMBL/GenBank/DDBJ whole genome shotgun (WGS) entry which is preliminary data.</text>
</comment>